<organism evidence="4 5">
    <name type="scientific">Paramylibacter ulvae</name>
    <dbReference type="NCBI Taxonomy" id="1651968"/>
    <lineage>
        <taxon>Bacteria</taxon>
        <taxon>Pseudomonadati</taxon>
        <taxon>Pseudomonadota</taxon>
        <taxon>Alphaproteobacteria</taxon>
        <taxon>Rhodobacterales</taxon>
        <taxon>Paracoccaceae</taxon>
        <taxon>Paramylibacter</taxon>
    </lineage>
</organism>
<feature type="signal peptide" evidence="3">
    <location>
        <begin position="1"/>
        <end position="18"/>
    </location>
</feature>
<reference evidence="5" key="1">
    <citation type="journal article" date="2019" name="Int. J. Syst. Evol. Microbiol.">
        <title>The Global Catalogue of Microorganisms (GCM) 10K type strain sequencing project: providing services to taxonomists for standard genome sequencing and annotation.</title>
        <authorList>
            <consortium name="The Broad Institute Genomics Platform"/>
            <consortium name="The Broad Institute Genome Sequencing Center for Infectious Disease"/>
            <person name="Wu L."/>
            <person name="Ma J."/>
        </authorList>
    </citation>
    <scope>NUCLEOTIDE SEQUENCE [LARGE SCALE GENOMIC DNA]</scope>
    <source>
        <strain evidence="5">KCTC 32465</strain>
    </source>
</reference>
<keyword evidence="2" id="KW-0812">Transmembrane</keyword>
<feature type="region of interest" description="Disordered" evidence="1">
    <location>
        <begin position="52"/>
        <end position="76"/>
    </location>
</feature>
<sequence length="76" mass="7953">MRILSVLCVVLFPNLAFAHVGHVGEVAGHSHIWGLIALGLAGAAAAYGARRAKKNAEASDQEEEAEEESSEAPQEA</sequence>
<protein>
    <recommendedName>
        <fullName evidence="6">LPXTG cell wall anchor domain-containing protein</fullName>
    </recommendedName>
</protein>
<dbReference type="RefSeq" id="WP_189640818.1">
    <property type="nucleotide sequence ID" value="NZ_BMZF01000006.1"/>
</dbReference>
<dbReference type="EMBL" id="BMZF01000006">
    <property type="protein sequence ID" value="GHA56211.1"/>
    <property type="molecule type" value="Genomic_DNA"/>
</dbReference>
<keyword evidence="5" id="KW-1185">Reference proteome</keyword>
<keyword evidence="3" id="KW-0732">Signal</keyword>
<proteinExistence type="predicted"/>
<keyword evidence="2" id="KW-1133">Transmembrane helix</keyword>
<evidence type="ECO:0000256" key="2">
    <source>
        <dbReference type="SAM" id="Phobius"/>
    </source>
</evidence>
<keyword evidence="2" id="KW-0472">Membrane</keyword>
<evidence type="ECO:0000313" key="5">
    <source>
        <dbReference type="Proteomes" id="UP000634455"/>
    </source>
</evidence>
<comment type="caution">
    <text evidence="4">The sequence shown here is derived from an EMBL/GenBank/DDBJ whole genome shotgun (WGS) entry which is preliminary data.</text>
</comment>
<name>A0ABQ3D5W4_9RHOB</name>
<feature type="chain" id="PRO_5045241117" description="LPXTG cell wall anchor domain-containing protein" evidence="3">
    <location>
        <begin position="19"/>
        <end position="76"/>
    </location>
</feature>
<dbReference type="Proteomes" id="UP000634455">
    <property type="component" value="Unassembled WGS sequence"/>
</dbReference>
<dbReference type="Pfam" id="PF20506">
    <property type="entry name" value="DUF6732"/>
    <property type="match status" value="1"/>
</dbReference>
<evidence type="ECO:0000313" key="4">
    <source>
        <dbReference type="EMBL" id="GHA56211.1"/>
    </source>
</evidence>
<dbReference type="InterPro" id="IPR046619">
    <property type="entry name" value="DUF6732"/>
</dbReference>
<evidence type="ECO:0008006" key="6">
    <source>
        <dbReference type="Google" id="ProtNLM"/>
    </source>
</evidence>
<feature type="compositionally biased region" description="Acidic residues" evidence="1">
    <location>
        <begin position="59"/>
        <end position="70"/>
    </location>
</feature>
<evidence type="ECO:0000256" key="3">
    <source>
        <dbReference type="SAM" id="SignalP"/>
    </source>
</evidence>
<gene>
    <name evidence="4" type="ORF">GCM10008927_22450</name>
</gene>
<accession>A0ABQ3D5W4</accession>
<evidence type="ECO:0000256" key="1">
    <source>
        <dbReference type="SAM" id="MobiDB-lite"/>
    </source>
</evidence>
<feature type="transmembrane region" description="Helical" evidence="2">
    <location>
        <begin position="28"/>
        <end position="49"/>
    </location>
</feature>